<reference evidence="2" key="1">
    <citation type="journal article" date="2023" name="G3 (Bethesda)">
        <title>Genome assembly and association tests identify interacting loci associated with vigor, precocity, and sex in interspecific pistachio rootstocks.</title>
        <authorList>
            <person name="Palmer W."/>
            <person name="Jacygrad E."/>
            <person name="Sagayaradj S."/>
            <person name="Cavanaugh K."/>
            <person name="Han R."/>
            <person name="Bertier L."/>
            <person name="Beede B."/>
            <person name="Kafkas S."/>
            <person name="Golino D."/>
            <person name="Preece J."/>
            <person name="Michelmore R."/>
        </authorList>
    </citation>
    <scope>NUCLEOTIDE SEQUENCE [LARGE SCALE GENOMIC DNA]</scope>
</reference>
<accession>A0ACC0YS02</accession>
<keyword evidence="2" id="KW-1185">Reference proteome</keyword>
<gene>
    <name evidence="1" type="ORF">Pint_27782</name>
</gene>
<name>A0ACC0YS02_9ROSI</name>
<dbReference type="Proteomes" id="UP001163603">
    <property type="component" value="Chromosome 5"/>
</dbReference>
<protein>
    <submittedName>
        <fullName evidence="1">Uncharacterized protein</fullName>
    </submittedName>
</protein>
<evidence type="ECO:0000313" key="2">
    <source>
        <dbReference type="Proteomes" id="UP001163603"/>
    </source>
</evidence>
<organism evidence="1 2">
    <name type="scientific">Pistacia integerrima</name>
    <dbReference type="NCBI Taxonomy" id="434235"/>
    <lineage>
        <taxon>Eukaryota</taxon>
        <taxon>Viridiplantae</taxon>
        <taxon>Streptophyta</taxon>
        <taxon>Embryophyta</taxon>
        <taxon>Tracheophyta</taxon>
        <taxon>Spermatophyta</taxon>
        <taxon>Magnoliopsida</taxon>
        <taxon>eudicotyledons</taxon>
        <taxon>Gunneridae</taxon>
        <taxon>Pentapetalae</taxon>
        <taxon>rosids</taxon>
        <taxon>malvids</taxon>
        <taxon>Sapindales</taxon>
        <taxon>Anacardiaceae</taxon>
        <taxon>Pistacia</taxon>
    </lineage>
</organism>
<evidence type="ECO:0000313" key="1">
    <source>
        <dbReference type="EMBL" id="KAJ0040933.1"/>
    </source>
</evidence>
<comment type="caution">
    <text evidence="1">The sequence shown here is derived from an EMBL/GenBank/DDBJ whole genome shotgun (WGS) entry which is preliminary data.</text>
</comment>
<proteinExistence type="predicted"/>
<sequence>MTNSTSVVNTPLRRSARFLHLHKTPPPQPQDPNTQNPKFTNNRRRSARLDSTPKTQTRKIKASKEPCRPSCGSREPPRLNDGVVSSQSLRRSPRFCNNPIAEQVVKKSGNEKSKKRSSAAKFKKRKRKSEVGVKLCEEIEVPRISIVMGLKAFRAEGTKMKDREIGEENEEINAKRERKCGEECKKSGKIRIEGWTKEQEVALQRAYFATKPTPHFWKKVSKLVPGKSSQECFDKVHSEHLTPTQPRPQSRANKRNSSPIEQYSLSASKLLKPIQPKIKRSSCNKQKSHLTQKIVRNLLQKNCHIDKDYEADLFSVLEPNTSSTVKVSGQNGLLSTPKLLQKNQEFLQKYQERSSGQKKPLSRFSSSCGTALVSPPVLKQVKNIALHEKYIDQLHNREAKRKAASARADRIVTGKENKRGIPGLEFDVVRAAKIAMVTDAQNAINQLQHLQANTMRESFDFDCDSVNCDDDEGESEL</sequence>
<dbReference type="EMBL" id="CM047740">
    <property type="protein sequence ID" value="KAJ0040933.1"/>
    <property type="molecule type" value="Genomic_DNA"/>
</dbReference>